<sequence>MGHFSKSSKGGSRIHMFCGVALLVILIILWSRKDHLSLSNINLPEWKGCSSPATVEQAEIEPRLNTSWHRQIALELRNDNTNLTAVETPHGTFDRTRVALLMENRPLPYLVPLLIHFMAVVPPEWSFRFMGSAESLALMESNPMIRRYVEQGKLFIDLIPYEIVENINRYSTVNHLLTRPWFYEEWIWPAEWLFLFQDDSMICSASKMTLNDFVDEDWSFIGGSAYGTNKPNGVNGGFSLRKVPHLIKALRTRSIEEFAAAGNVGSEDHYFSLTLWDLPEAKMPIGTEAIRFGVVLHYDPDPDQMPLGFHPYSSDGLFRGPEGQANQEKAYAYCPELGIISVGRWDCQCSPNKQRPGGLGG</sequence>
<name>A0ABR3WLX7_9PEZI</name>
<accession>A0ABR3WLX7</accession>
<feature type="domain" description="DUF5672" evidence="2">
    <location>
        <begin position="167"/>
        <end position="310"/>
    </location>
</feature>
<dbReference type="Proteomes" id="UP001583177">
    <property type="component" value="Unassembled WGS sequence"/>
</dbReference>
<evidence type="ECO:0000313" key="3">
    <source>
        <dbReference type="EMBL" id="KAL1864618.1"/>
    </source>
</evidence>
<evidence type="ECO:0000259" key="2">
    <source>
        <dbReference type="Pfam" id="PF18922"/>
    </source>
</evidence>
<reference evidence="3 4" key="1">
    <citation type="journal article" date="2024" name="IMA Fungus">
        <title>IMA Genome - F19 : A genome assembly and annotation guide to empower mycologists, including annotated draft genome sequences of Ceratocystis pirilliformis, Diaporthe australafricana, Fusarium ophioides, Paecilomyces lecythidis, and Sporothrix stenoceras.</title>
        <authorList>
            <person name="Aylward J."/>
            <person name="Wilson A.M."/>
            <person name="Visagie C.M."/>
            <person name="Spraker J."/>
            <person name="Barnes I."/>
            <person name="Buitendag C."/>
            <person name="Ceriani C."/>
            <person name="Del Mar Angel L."/>
            <person name="du Plessis D."/>
            <person name="Fuchs T."/>
            <person name="Gasser K."/>
            <person name="Kramer D."/>
            <person name="Li W."/>
            <person name="Munsamy K."/>
            <person name="Piso A."/>
            <person name="Price J.L."/>
            <person name="Sonnekus B."/>
            <person name="Thomas C."/>
            <person name="van der Nest A."/>
            <person name="van Dijk A."/>
            <person name="van Heerden A."/>
            <person name="van Vuuren N."/>
            <person name="Yilmaz N."/>
            <person name="Duong T.A."/>
            <person name="van der Merwe N.A."/>
            <person name="Wingfield M.J."/>
            <person name="Wingfield B.D."/>
        </authorList>
    </citation>
    <scope>NUCLEOTIDE SEQUENCE [LARGE SCALE GENOMIC DNA]</scope>
    <source>
        <strain evidence="3 4">CMW 18300</strain>
    </source>
</reference>
<dbReference type="EMBL" id="JAWRVE010000067">
    <property type="protein sequence ID" value="KAL1864618.1"/>
    <property type="molecule type" value="Genomic_DNA"/>
</dbReference>
<dbReference type="InterPro" id="IPR043729">
    <property type="entry name" value="DUF5672"/>
</dbReference>
<keyword evidence="4" id="KW-1185">Reference proteome</keyword>
<keyword evidence="1" id="KW-0812">Transmembrane</keyword>
<gene>
    <name evidence="3" type="ORF">Daus18300_007635</name>
</gene>
<proteinExistence type="predicted"/>
<keyword evidence="1" id="KW-0472">Membrane</keyword>
<organism evidence="3 4">
    <name type="scientific">Diaporthe australafricana</name>
    <dbReference type="NCBI Taxonomy" id="127596"/>
    <lineage>
        <taxon>Eukaryota</taxon>
        <taxon>Fungi</taxon>
        <taxon>Dikarya</taxon>
        <taxon>Ascomycota</taxon>
        <taxon>Pezizomycotina</taxon>
        <taxon>Sordariomycetes</taxon>
        <taxon>Sordariomycetidae</taxon>
        <taxon>Diaporthales</taxon>
        <taxon>Diaporthaceae</taxon>
        <taxon>Diaporthe</taxon>
    </lineage>
</organism>
<evidence type="ECO:0000313" key="4">
    <source>
        <dbReference type="Proteomes" id="UP001583177"/>
    </source>
</evidence>
<keyword evidence="1" id="KW-1133">Transmembrane helix</keyword>
<evidence type="ECO:0000256" key="1">
    <source>
        <dbReference type="SAM" id="Phobius"/>
    </source>
</evidence>
<feature type="transmembrane region" description="Helical" evidence="1">
    <location>
        <begin position="12"/>
        <end position="30"/>
    </location>
</feature>
<protein>
    <recommendedName>
        <fullName evidence="2">DUF5672 domain-containing protein</fullName>
    </recommendedName>
</protein>
<dbReference type="Pfam" id="PF18922">
    <property type="entry name" value="DUF5672"/>
    <property type="match status" value="1"/>
</dbReference>
<comment type="caution">
    <text evidence="3">The sequence shown here is derived from an EMBL/GenBank/DDBJ whole genome shotgun (WGS) entry which is preliminary data.</text>
</comment>